<organism evidence="5 6">
    <name type="scientific">Reticulomyxa filosa</name>
    <dbReference type="NCBI Taxonomy" id="46433"/>
    <lineage>
        <taxon>Eukaryota</taxon>
        <taxon>Sar</taxon>
        <taxon>Rhizaria</taxon>
        <taxon>Retaria</taxon>
        <taxon>Foraminifera</taxon>
        <taxon>Monothalamids</taxon>
        <taxon>Reticulomyxidae</taxon>
        <taxon>Reticulomyxa</taxon>
    </lineage>
</organism>
<dbReference type="Pfam" id="PF02825">
    <property type="entry name" value="WWE"/>
    <property type="match status" value="1"/>
</dbReference>
<comment type="caution">
    <text evidence="5">The sequence shown here is derived from an EMBL/GenBank/DDBJ whole genome shotgun (WGS) entry which is preliminary data.</text>
</comment>
<dbReference type="Gene3D" id="3.30.720.50">
    <property type="match status" value="1"/>
</dbReference>
<dbReference type="PANTHER" id="PTHR14879:SF5">
    <property type="entry name" value="RING-TYPE DOMAIN-CONTAINING PROTEIN"/>
    <property type="match status" value="1"/>
</dbReference>
<sequence>MQTCIIIDLFFCLFFLNKFFFNKKLDSDEAGKWQFLGNGKVWQDFPVETCVDIDRLKDSESMTYMIGRRAYTIVKKNSTEAVQENTKTKKKRAIRRVVEEKSSQLVPEKKKEEELANDVNIDNGNNDNNDNSKNNDDSLCIVCFDEKRTHILLPCGHFCLCQGCSQELSECPVCRVQIEKRLAFKLFFYQRQHKPKAGVIENYHMNYISKQKKFSLFTKFTSHSLRPNDIDPKKIFE</sequence>
<evidence type="ECO:0000256" key="1">
    <source>
        <dbReference type="PROSITE-ProRule" id="PRU00175"/>
    </source>
</evidence>
<dbReference type="InterPro" id="IPR037197">
    <property type="entry name" value="WWE_dom_sf"/>
</dbReference>
<dbReference type="Gene3D" id="3.30.40.10">
    <property type="entry name" value="Zinc/RING finger domain, C3HC4 (zinc finger)"/>
    <property type="match status" value="1"/>
</dbReference>
<dbReference type="InterPro" id="IPR013083">
    <property type="entry name" value="Znf_RING/FYVE/PHD"/>
</dbReference>
<reference evidence="5 6" key="1">
    <citation type="journal article" date="2013" name="Curr. Biol.">
        <title>The Genome of the Foraminiferan Reticulomyxa filosa.</title>
        <authorList>
            <person name="Glockner G."/>
            <person name="Hulsmann N."/>
            <person name="Schleicher M."/>
            <person name="Noegel A.A."/>
            <person name="Eichinger L."/>
            <person name="Gallinger C."/>
            <person name="Pawlowski J."/>
            <person name="Sierra R."/>
            <person name="Euteneuer U."/>
            <person name="Pillet L."/>
            <person name="Moustafa A."/>
            <person name="Platzer M."/>
            <person name="Groth M."/>
            <person name="Szafranski K."/>
            <person name="Schliwa M."/>
        </authorList>
    </citation>
    <scope>NUCLEOTIDE SEQUENCE [LARGE SCALE GENOMIC DNA]</scope>
</reference>
<accession>X6LM76</accession>
<evidence type="ECO:0000259" key="4">
    <source>
        <dbReference type="PROSITE" id="PS50089"/>
    </source>
</evidence>
<dbReference type="InterPro" id="IPR051728">
    <property type="entry name" value="RING-FYVE_E3_ubiquitin-ligase"/>
</dbReference>
<keyword evidence="6" id="KW-1185">Reference proteome</keyword>
<keyword evidence="1" id="KW-0862">Zinc</keyword>
<keyword evidence="1" id="KW-0479">Metal-binding</keyword>
<evidence type="ECO:0000256" key="2">
    <source>
        <dbReference type="SAM" id="MobiDB-lite"/>
    </source>
</evidence>
<dbReference type="OrthoDB" id="66726at2759"/>
<dbReference type="InterPro" id="IPR001841">
    <property type="entry name" value="Znf_RING"/>
</dbReference>
<feature type="domain" description="RING-type" evidence="4">
    <location>
        <begin position="140"/>
        <end position="175"/>
    </location>
</feature>
<dbReference type="PANTHER" id="PTHR14879">
    <property type="entry name" value="CASPASE REGULATOR, RING FINGER DOMAIN-CONTAINING"/>
    <property type="match status" value="1"/>
</dbReference>
<keyword evidence="1" id="KW-0863">Zinc-finger</keyword>
<feature type="compositionally biased region" description="Low complexity" evidence="2">
    <location>
        <begin position="117"/>
        <end position="130"/>
    </location>
</feature>
<feature type="chain" id="PRO_5004974089" description="RING-type domain-containing protein" evidence="3">
    <location>
        <begin position="19"/>
        <end position="237"/>
    </location>
</feature>
<evidence type="ECO:0000313" key="5">
    <source>
        <dbReference type="EMBL" id="ETO01820.1"/>
    </source>
</evidence>
<dbReference type="SUPFAM" id="SSF117839">
    <property type="entry name" value="WWE domain"/>
    <property type="match status" value="1"/>
</dbReference>
<dbReference type="PROSITE" id="PS50089">
    <property type="entry name" value="ZF_RING_2"/>
    <property type="match status" value="1"/>
</dbReference>
<evidence type="ECO:0000256" key="3">
    <source>
        <dbReference type="SAM" id="SignalP"/>
    </source>
</evidence>
<dbReference type="Pfam" id="PF13920">
    <property type="entry name" value="zf-C3HC4_3"/>
    <property type="match status" value="1"/>
</dbReference>
<proteinExistence type="predicted"/>
<dbReference type="GO" id="GO:0008270">
    <property type="term" value="F:zinc ion binding"/>
    <property type="evidence" value="ECO:0007669"/>
    <property type="project" value="UniProtKB-KW"/>
</dbReference>
<dbReference type="InterPro" id="IPR004170">
    <property type="entry name" value="WWE_dom"/>
</dbReference>
<feature type="signal peptide" evidence="3">
    <location>
        <begin position="1"/>
        <end position="18"/>
    </location>
</feature>
<evidence type="ECO:0000313" key="6">
    <source>
        <dbReference type="Proteomes" id="UP000023152"/>
    </source>
</evidence>
<dbReference type="Proteomes" id="UP000023152">
    <property type="component" value="Unassembled WGS sequence"/>
</dbReference>
<name>X6LM76_RETFI</name>
<dbReference type="EMBL" id="ASPP01037324">
    <property type="protein sequence ID" value="ETO01820.1"/>
    <property type="molecule type" value="Genomic_DNA"/>
</dbReference>
<dbReference type="AlphaFoldDB" id="X6LM76"/>
<feature type="region of interest" description="Disordered" evidence="2">
    <location>
        <begin position="102"/>
        <end position="130"/>
    </location>
</feature>
<keyword evidence="3" id="KW-0732">Signal</keyword>
<protein>
    <recommendedName>
        <fullName evidence="4">RING-type domain-containing protein</fullName>
    </recommendedName>
</protein>
<dbReference type="SUPFAM" id="SSF57850">
    <property type="entry name" value="RING/U-box"/>
    <property type="match status" value="1"/>
</dbReference>
<feature type="compositionally biased region" description="Basic and acidic residues" evidence="2">
    <location>
        <begin position="102"/>
        <end position="114"/>
    </location>
</feature>
<gene>
    <name evidence="5" type="ORF">RFI_35619</name>
</gene>